<keyword evidence="15" id="KW-1185">Reference proteome</keyword>
<evidence type="ECO:0000256" key="8">
    <source>
        <dbReference type="ARBA" id="ARBA00023242"/>
    </source>
</evidence>
<dbReference type="PANTHER" id="PTHR20531:SF1">
    <property type="entry name" value="N-ALPHA-ACETYLTRANSFERASE 40"/>
    <property type="match status" value="1"/>
</dbReference>
<dbReference type="InterPro" id="IPR039949">
    <property type="entry name" value="NAA40"/>
</dbReference>
<feature type="domain" description="N-acetyltransferase" evidence="13">
    <location>
        <begin position="58"/>
        <end position="219"/>
    </location>
</feature>
<evidence type="ECO:0000313" key="15">
    <source>
        <dbReference type="Proteomes" id="UP001390339"/>
    </source>
</evidence>
<evidence type="ECO:0000256" key="9">
    <source>
        <dbReference type="ARBA" id="ARBA00023315"/>
    </source>
</evidence>
<dbReference type="CDD" id="cd04301">
    <property type="entry name" value="NAT_SF"/>
    <property type="match status" value="1"/>
</dbReference>
<comment type="catalytic activity">
    <reaction evidence="10">
        <text>N-terminal L-seryl-[histone H2A] + acetyl-CoA = N-terminal N(alpha)-acetyl-L-seryl-[histone H2A] + CoA + H(+)</text>
        <dbReference type="Rhea" id="RHEA:50600"/>
        <dbReference type="Rhea" id="RHEA-COMP:12742"/>
        <dbReference type="Rhea" id="RHEA-COMP:12744"/>
        <dbReference type="ChEBI" id="CHEBI:15378"/>
        <dbReference type="ChEBI" id="CHEBI:57287"/>
        <dbReference type="ChEBI" id="CHEBI:57288"/>
        <dbReference type="ChEBI" id="CHEBI:64738"/>
        <dbReference type="ChEBI" id="CHEBI:83690"/>
        <dbReference type="EC" id="2.3.1.257"/>
    </reaction>
</comment>
<proteinExistence type="inferred from homology"/>
<dbReference type="SUPFAM" id="SSF55729">
    <property type="entry name" value="Acyl-CoA N-acyltransferases (Nat)"/>
    <property type="match status" value="1"/>
</dbReference>
<feature type="region of interest" description="Disordered" evidence="12">
    <location>
        <begin position="222"/>
        <end position="241"/>
    </location>
</feature>
<evidence type="ECO:0000256" key="6">
    <source>
        <dbReference type="ARBA" id="ARBA00022490"/>
    </source>
</evidence>
<keyword evidence="6" id="KW-0963">Cytoplasm</keyword>
<evidence type="ECO:0000259" key="13">
    <source>
        <dbReference type="PROSITE" id="PS51186"/>
    </source>
</evidence>
<evidence type="ECO:0000256" key="2">
    <source>
        <dbReference type="ARBA" id="ARBA00004496"/>
    </source>
</evidence>
<comment type="subcellular location">
    <subcellularLocation>
        <location evidence="2">Cytoplasm</location>
    </subcellularLocation>
    <subcellularLocation>
        <location evidence="1">Nucleus</location>
    </subcellularLocation>
</comment>
<dbReference type="Proteomes" id="UP001390339">
    <property type="component" value="Unassembled WGS sequence"/>
</dbReference>
<evidence type="ECO:0000256" key="5">
    <source>
        <dbReference type="ARBA" id="ARBA00015043"/>
    </source>
</evidence>
<accession>A0ABR2HPF7</accession>
<dbReference type="Pfam" id="PF00583">
    <property type="entry name" value="Acetyltransf_1"/>
    <property type="match status" value="1"/>
</dbReference>
<dbReference type="InterPro" id="IPR000182">
    <property type="entry name" value="GNAT_dom"/>
</dbReference>
<keyword evidence="9" id="KW-0012">Acyltransferase</keyword>
<gene>
    <name evidence="14" type="ORF">PGQ11_013352</name>
</gene>
<evidence type="ECO:0000256" key="11">
    <source>
        <dbReference type="ARBA" id="ARBA00049524"/>
    </source>
</evidence>
<comment type="catalytic activity">
    <reaction evidence="11">
        <text>N-terminal L-seryl-[histone H4] + acetyl-CoA = N-terminal N(alpha)-acetyl-L-seryl-[histone H4] + CoA + H(+)</text>
        <dbReference type="Rhea" id="RHEA:50596"/>
        <dbReference type="Rhea" id="RHEA-COMP:12740"/>
        <dbReference type="Rhea" id="RHEA-COMP:12743"/>
        <dbReference type="ChEBI" id="CHEBI:15378"/>
        <dbReference type="ChEBI" id="CHEBI:57287"/>
        <dbReference type="ChEBI" id="CHEBI:57288"/>
        <dbReference type="ChEBI" id="CHEBI:64738"/>
        <dbReference type="ChEBI" id="CHEBI:83690"/>
        <dbReference type="EC" id="2.3.1.257"/>
    </reaction>
</comment>
<dbReference type="PROSITE" id="PS51186">
    <property type="entry name" value="GNAT"/>
    <property type="match status" value="1"/>
</dbReference>
<dbReference type="InterPro" id="IPR016181">
    <property type="entry name" value="Acyl_CoA_acyltransferase"/>
</dbReference>
<dbReference type="EMBL" id="JAPCWZ010000009">
    <property type="protein sequence ID" value="KAK8850873.1"/>
    <property type="molecule type" value="Genomic_DNA"/>
</dbReference>
<evidence type="ECO:0000256" key="3">
    <source>
        <dbReference type="ARBA" id="ARBA00008870"/>
    </source>
</evidence>
<dbReference type="EC" id="2.3.1.257" evidence="4"/>
<name>A0ABR2HPF7_9PEZI</name>
<evidence type="ECO:0000256" key="12">
    <source>
        <dbReference type="SAM" id="MobiDB-lite"/>
    </source>
</evidence>
<evidence type="ECO:0000256" key="4">
    <source>
        <dbReference type="ARBA" id="ARBA00012950"/>
    </source>
</evidence>
<dbReference type="Gene3D" id="3.40.630.30">
    <property type="match status" value="1"/>
</dbReference>
<evidence type="ECO:0000256" key="10">
    <source>
        <dbReference type="ARBA" id="ARBA00047821"/>
    </source>
</evidence>
<dbReference type="PANTHER" id="PTHR20531">
    <property type="entry name" value="N-ALPHA-ACETYLTRANSFERASE 40"/>
    <property type="match status" value="1"/>
</dbReference>
<evidence type="ECO:0000313" key="14">
    <source>
        <dbReference type="EMBL" id="KAK8850873.1"/>
    </source>
</evidence>
<protein>
    <recommendedName>
        <fullName evidence="5">N-alpha-acetyltransferase 40</fullName>
        <ecNumber evidence="4">2.3.1.257</ecNumber>
    </recommendedName>
</protein>
<keyword evidence="7" id="KW-0808">Transferase</keyword>
<evidence type="ECO:0000256" key="7">
    <source>
        <dbReference type="ARBA" id="ARBA00022679"/>
    </source>
</evidence>
<keyword evidence="8" id="KW-0539">Nucleus</keyword>
<comment type="caution">
    <text evidence="14">The sequence shown here is derived from an EMBL/GenBank/DDBJ whole genome shotgun (WGS) entry which is preliminary data.</text>
</comment>
<comment type="similarity">
    <text evidence="3">Belongs to the acetyltransferase family. NAA40 subfamily.</text>
</comment>
<evidence type="ECO:0000256" key="1">
    <source>
        <dbReference type="ARBA" id="ARBA00004123"/>
    </source>
</evidence>
<organism evidence="14 15">
    <name type="scientific">Apiospora arundinis</name>
    <dbReference type="NCBI Taxonomy" id="335852"/>
    <lineage>
        <taxon>Eukaryota</taxon>
        <taxon>Fungi</taxon>
        <taxon>Dikarya</taxon>
        <taxon>Ascomycota</taxon>
        <taxon>Pezizomycotina</taxon>
        <taxon>Sordariomycetes</taxon>
        <taxon>Xylariomycetidae</taxon>
        <taxon>Amphisphaeriales</taxon>
        <taxon>Apiosporaceae</taxon>
        <taxon>Apiospora</taxon>
    </lineage>
</organism>
<reference evidence="14 15" key="1">
    <citation type="journal article" date="2024" name="IMA Fungus">
        <title>Apiospora arundinis, a panoply of carbohydrate-active enzymes and secondary metabolites.</title>
        <authorList>
            <person name="Sorensen T."/>
            <person name="Petersen C."/>
            <person name="Muurmann A.T."/>
            <person name="Christiansen J.V."/>
            <person name="Brundto M.L."/>
            <person name="Overgaard C.K."/>
            <person name="Boysen A.T."/>
            <person name="Wollenberg R.D."/>
            <person name="Larsen T.O."/>
            <person name="Sorensen J.L."/>
            <person name="Nielsen K.L."/>
            <person name="Sondergaard T.E."/>
        </authorList>
    </citation>
    <scope>NUCLEOTIDE SEQUENCE [LARGE SCALE GENOMIC DNA]</scope>
    <source>
        <strain evidence="14 15">AAU 773</strain>
    </source>
</reference>
<sequence length="241" mass="27119">MATTGTRQKRKRGAPTPIELVNRKDDAQFIADHLRPSSSDWTTWMHPKTQEPYALSLAGAGRLSEPDLAACFALVEETSRADYEPSSMGWKPAQKRAEMRSPELRYILVRREGEIRGFTSLMPTYEEGQPVVYCYEVHLKPELQGTGLGRQLLGYHEQVARHTPTVDKVMLTCFLSNERALAFYRKLGFEKDEMSPEPRKLRFGKVFVPDYVIMSKRVANDETGAAETTEATAATETAAVS</sequence>